<gene>
    <name evidence="6" type="ordered locus">PCC_0113</name>
</gene>
<evidence type="ECO:0000256" key="2">
    <source>
        <dbReference type="ARBA" id="ARBA00022517"/>
    </source>
</evidence>
<dbReference type="PANTHER" id="PTHR33317">
    <property type="entry name" value="POLYNUCLEOTIDYL TRANSFERASE, RIBONUCLEASE H-LIKE SUPERFAMILY PROTEIN"/>
    <property type="match status" value="1"/>
</dbReference>
<dbReference type="GO" id="GO:0016787">
    <property type="term" value="F:hydrolase activity"/>
    <property type="evidence" value="ECO:0007669"/>
    <property type="project" value="UniProtKB-KW"/>
</dbReference>
<dbReference type="Pfam" id="PF03652">
    <property type="entry name" value="RuvX"/>
    <property type="match status" value="1"/>
</dbReference>
<proteinExistence type="inferred from homology"/>
<dbReference type="GO" id="GO:0000967">
    <property type="term" value="P:rRNA 5'-end processing"/>
    <property type="evidence" value="ECO:0007669"/>
    <property type="project" value="TreeGrafter"/>
</dbReference>
<dbReference type="InterPro" id="IPR012337">
    <property type="entry name" value="RNaseH-like_sf"/>
</dbReference>
<keyword evidence="3" id="KW-0540">Nuclease</keyword>
<evidence type="ECO:0000256" key="3">
    <source>
        <dbReference type="ARBA" id="ARBA00022722"/>
    </source>
</evidence>
<name>B1X3P6_PAUCH</name>
<dbReference type="SUPFAM" id="SSF53098">
    <property type="entry name" value="Ribonuclease H-like"/>
    <property type="match status" value="1"/>
</dbReference>
<dbReference type="CDD" id="cd16964">
    <property type="entry name" value="YqgF"/>
    <property type="match status" value="1"/>
</dbReference>
<keyword evidence="1" id="KW-0963">Cytoplasm</keyword>
<dbReference type="GO" id="GO:0004518">
    <property type="term" value="F:nuclease activity"/>
    <property type="evidence" value="ECO:0007669"/>
    <property type="project" value="UniProtKB-KW"/>
</dbReference>
<dbReference type="SMART" id="SM00732">
    <property type="entry name" value="YqgFc"/>
    <property type="match status" value="1"/>
</dbReference>
<dbReference type="InterPro" id="IPR037027">
    <property type="entry name" value="YqgF/RNaseH-like_dom_sf"/>
</dbReference>
<organism evidence="6">
    <name type="scientific">Paulinella chromatophora</name>
    <dbReference type="NCBI Taxonomy" id="39717"/>
    <lineage>
        <taxon>Eukaryota</taxon>
        <taxon>Sar</taxon>
        <taxon>Rhizaria</taxon>
        <taxon>Cercozoa</taxon>
        <taxon>Imbricatea</taxon>
        <taxon>Silicofilosea</taxon>
        <taxon>Euglyphida</taxon>
        <taxon>Paulinellidae</taxon>
        <taxon>Paulinella</taxon>
    </lineage>
</organism>
<keyword evidence="6" id="KW-0934">Plastid</keyword>
<dbReference type="EMBL" id="CP000815">
    <property type="protein sequence ID" value="ACB42565.1"/>
    <property type="molecule type" value="Genomic_DNA"/>
</dbReference>
<dbReference type="InterPro" id="IPR005227">
    <property type="entry name" value="YqgF"/>
</dbReference>
<keyword evidence="2" id="KW-0690">Ribosome biogenesis</keyword>
<evidence type="ECO:0000256" key="4">
    <source>
        <dbReference type="ARBA" id="ARBA00022801"/>
    </source>
</evidence>
<reference evidence="6" key="1">
    <citation type="submission" date="2007-08" db="EMBL/GenBank/DDBJ databases">
        <authorList>
            <person name="Gloeckner G."/>
            <person name="Nowack E."/>
            <person name="Melkonian M."/>
        </authorList>
    </citation>
    <scope>NUCLEOTIDE SEQUENCE</scope>
</reference>
<geneLocation type="organellar chromatophore" evidence="6"/>
<dbReference type="RefSeq" id="YP_002048775.1">
    <property type="nucleotide sequence ID" value="NC_011087.1"/>
</dbReference>
<dbReference type="GeneID" id="6481694"/>
<evidence type="ECO:0000259" key="5">
    <source>
        <dbReference type="SMART" id="SM00732"/>
    </source>
</evidence>
<dbReference type="AlphaFoldDB" id="B1X3P6"/>
<evidence type="ECO:0000313" key="6">
    <source>
        <dbReference type="EMBL" id="ACB42565.1"/>
    </source>
</evidence>
<protein>
    <submittedName>
        <fullName evidence="6">Holliday junction resolvase YqgF</fullName>
    </submittedName>
</protein>
<keyword evidence="4" id="KW-0378">Hydrolase</keyword>
<evidence type="ECO:0000256" key="1">
    <source>
        <dbReference type="ARBA" id="ARBA00022490"/>
    </source>
</evidence>
<sequence>MNYLSQPCSILCLDVGRYRIGMAGCDSLYFSISLLPALHRNNFETDLLSLKYLISERSVEALVIGIPLNDLAQITKQAIYCRRYGKHLAQTLRLPVAWVNENGSTWSTSDQYKIYNDKSGRLDSMVAALLLEQWIKERNKS</sequence>
<dbReference type="GO" id="GO:0005829">
    <property type="term" value="C:cytosol"/>
    <property type="evidence" value="ECO:0007669"/>
    <property type="project" value="TreeGrafter"/>
</dbReference>
<feature type="domain" description="YqgF/RNase H-like" evidence="5">
    <location>
        <begin position="8"/>
        <end position="108"/>
    </location>
</feature>
<dbReference type="NCBIfam" id="TIGR00250">
    <property type="entry name" value="RNAse_H_YqgF"/>
    <property type="match status" value="1"/>
</dbReference>
<reference evidence="6" key="2">
    <citation type="journal article" date="2008" name="Curr. Biol.">
        <title>Chromatophore genome sequence of Paulinella sheds light on acquisition of photosynthesis by eukaryotes.</title>
        <authorList>
            <person name="Nowack E.C.M."/>
            <person name="Melkonian M."/>
            <person name="Gloeckner G."/>
        </authorList>
    </citation>
    <scope>NUCLEOTIDE SEQUENCE [LARGE SCALE GENOMIC DNA]</scope>
</reference>
<dbReference type="PANTHER" id="PTHR33317:SF4">
    <property type="entry name" value="POLYNUCLEOTIDYL TRANSFERASE, RIBONUCLEASE H-LIKE SUPERFAMILY PROTEIN"/>
    <property type="match status" value="1"/>
</dbReference>
<accession>B1X3P6</accession>
<dbReference type="InterPro" id="IPR006641">
    <property type="entry name" value="YqgF/RNaseH-like_dom"/>
</dbReference>
<dbReference type="Gene3D" id="3.30.420.140">
    <property type="entry name" value="YqgF/RNase H-like domain"/>
    <property type="match status" value="1"/>
</dbReference>
<dbReference type="HAMAP" id="MF_00651">
    <property type="entry name" value="Nuclease_YqgF"/>
    <property type="match status" value="1"/>
</dbReference>